<reference evidence="1 2" key="1">
    <citation type="submission" date="2016-11" db="EMBL/GenBank/DDBJ databases">
        <title>Gramella sp. LPB0144 isolated from marine environment.</title>
        <authorList>
            <person name="Kim E."/>
            <person name="Yi H."/>
        </authorList>
    </citation>
    <scope>NUCLEOTIDE SEQUENCE [LARGE SCALE GENOMIC DNA]</scope>
    <source>
        <strain evidence="1 2">LPB0144</strain>
    </source>
</reference>
<dbReference type="Proteomes" id="UP000182510">
    <property type="component" value="Chromosome"/>
</dbReference>
<gene>
    <name evidence="1" type="ORF">LPB144_04530</name>
</gene>
<dbReference type="EMBL" id="CP018153">
    <property type="protein sequence ID" value="APG59723.1"/>
    <property type="molecule type" value="Genomic_DNA"/>
</dbReference>
<accession>A0A1L3J3N0</accession>
<evidence type="ECO:0000313" key="2">
    <source>
        <dbReference type="Proteomes" id="UP000182510"/>
    </source>
</evidence>
<dbReference type="OrthoDB" id="1134224at2"/>
<dbReference type="STRING" id="1913577.LPB144_04530"/>
<dbReference type="Gene3D" id="3.40.30.10">
    <property type="entry name" value="Glutaredoxin"/>
    <property type="match status" value="1"/>
</dbReference>
<keyword evidence="2" id="KW-1185">Reference proteome</keyword>
<dbReference type="AlphaFoldDB" id="A0A1L3J3N0"/>
<name>A0A1L3J3N0_9FLAO</name>
<organism evidence="1 2">
    <name type="scientific">Christiangramia salexigens</name>
    <dbReference type="NCBI Taxonomy" id="1913577"/>
    <lineage>
        <taxon>Bacteria</taxon>
        <taxon>Pseudomonadati</taxon>
        <taxon>Bacteroidota</taxon>
        <taxon>Flavobacteriia</taxon>
        <taxon>Flavobacteriales</taxon>
        <taxon>Flavobacteriaceae</taxon>
        <taxon>Christiangramia</taxon>
    </lineage>
</organism>
<dbReference type="SUPFAM" id="SSF52833">
    <property type="entry name" value="Thioredoxin-like"/>
    <property type="match status" value="1"/>
</dbReference>
<evidence type="ECO:0000313" key="1">
    <source>
        <dbReference type="EMBL" id="APG59723.1"/>
    </source>
</evidence>
<protein>
    <submittedName>
        <fullName evidence="1">Uncharacterized protein</fullName>
    </submittedName>
</protein>
<proteinExistence type="predicted"/>
<dbReference type="RefSeq" id="WP_072552375.1">
    <property type="nucleotide sequence ID" value="NZ_CP018153.1"/>
</dbReference>
<sequence>MYRLLGVLLFFIVPKTFSQELAEGRSISLYSFAISQNLSEYNKAADKAYLMNDYQKGKALFEEFTSTYLVGSIMDNFRFQNLDKKEVKLNEFKKPVFLITLASWYIPKDGEISALNRLAKQYGNQIDFIVLYWDKHEKVKQLSQQYHSKINVLYVDETNNRSPFVVKYLKHSLGLPTCFLMSHYKEIKEIRRNLINNTDFIKNKVDESDYADLQMSISRKLIDISPELETSTPGSSEEK</sequence>
<dbReference type="InterPro" id="IPR036249">
    <property type="entry name" value="Thioredoxin-like_sf"/>
</dbReference>
<dbReference type="KEGG" id="grl:LPB144_04530"/>